<protein>
    <submittedName>
        <fullName evidence="3">Nose resistant to fluoxetine protein 6-like</fullName>
    </submittedName>
</protein>
<dbReference type="Proteomes" id="UP000504615">
    <property type="component" value="Unplaced"/>
</dbReference>
<sequence length="122" mass="13827">MNGATPFICIILVLSIFMVIIGTIYDIFIHQKCTNKEDETNNKINTKNGTIQEMEMEGVSSLPESKLGMILICFSAYTNTKVIFNTKLHPDTLPIIHGLRFLNMCWVIVAHCVIYIIDYLGK</sequence>
<dbReference type="PANTHER" id="PTHR11161">
    <property type="entry name" value="O-ACYLTRANSFERASE"/>
    <property type="match status" value="1"/>
</dbReference>
<keyword evidence="1" id="KW-0472">Membrane</keyword>
<keyword evidence="1" id="KW-1133">Transmembrane helix</keyword>
<keyword evidence="1" id="KW-0812">Transmembrane</keyword>
<proteinExistence type="predicted"/>
<dbReference type="RefSeq" id="XP_011631937.1">
    <property type="nucleotide sequence ID" value="XM_011633635.1"/>
</dbReference>
<feature type="transmembrane region" description="Helical" evidence="1">
    <location>
        <begin position="101"/>
        <end position="121"/>
    </location>
</feature>
<accession>A0A6I9VSM7</accession>
<keyword evidence="2" id="KW-1185">Reference proteome</keyword>
<name>A0A6I9VSM7_9HYME</name>
<evidence type="ECO:0000313" key="2">
    <source>
        <dbReference type="Proteomes" id="UP000504615"/>
    </source>
</evidence>
<dbReference type="InterPro" id="IPR052728">
    <property type="entry name" value="O2_lipid_transport_reg"/>
</dbReference>
<dbReference type="GeneID" id="105423736"/>
<gene>
    <name evidence="3" type="primary">LOC105423736</name>
</gene>
<dbReference type="KEGG" id="pbar:105423736"/>
<evidence type="ECO:0000313" key="3">
    <source>
        <dbReference type="RefSeq" id="XP_011631937.1"/>
    </source>
</evidence>
<dbReference type="AlphaFoldDB" id="A0A6I9VSM7"/>
<dbReference type="OrthoDB" id="118951at2759"/>
<dbReference type="PANTHER" id="PTHR11161:SF0">
    <property type="entry name" value="O-ACYLTRANSFERASE LIKE PROTEIN"/>
    <property type="match status" value="1"/>
</dbReference>
<evidence type="ECO:0000256" key="1">
    <source>
        <dbReference type="SAM" id="Phobius"/>
    </source>
</evidence>
<feature type="transmembrane region" description="Helical" evidence="1">
    <location>
        <begin position="7"/>
        <end position="28"/>
    </location>
</feature>
<organism evidence="2 3">
    <name type="scientific">Pogonomyrmex barbatus</name>
    <name type="common">red harvester ant</name>
    <dbReference type="NCBI Taxonomy" id="144034"/>
    <lineage>
        <taxon>Eukaryota</taxon>
        <taxon>Metazoa</taxon>
        <taxon>Ecdysozoa</taxon>
        <taxon>Arthropoda</taxon>
        <taxon>Hexapoda</taxon>
        <taxon>Insecta</taxon>
        <taxon>Pterygota</taxon>
        <taxon>Neoptera</taxon>
        <taxon>Endopterygota</taxon>
        <taxon>Hymenoptera</taxon>
        <taxon>Apocrita</taxon>
        <taxon>Aculeata</taxon>
        <taxon>Formicoidea</taxon>
        <taxon>Formicidae</taxon>
        <taxon>Myrmicinae</taxon>
        <taxon>Pogonomyrmex</taxon>
    </lineage>
</organism>
<reference evidence="3" key="1">
    <citation type="submission" date="2025-08" db="UniProtKB">
        <authorList>
            <consortium name="RefSeq"/>
        </authorList>
    </citation>
    <scope>IDENTIFICATION</scope>
</reference>